<feature type="transmembrane region" description="Helical" evidence="2">
    <location>
        <begin position="222"/>
        <end position="245"/>
    </location>
</feature>
<feature type="transmembrane region" description="Helical" evidence="2">
    <location>
        <begin position="279"/>
        <end position="300"/>
    </location>
</feature>
<accession>A0A8H5HH54</accession>
<gene>
    <name evidence="3" type="ORF">D9615_004918</name>
</gene>
<dbReference type="OrthoDB" id="3062838at2759"/>
<proteinExistence type="predicted"/>
<feature type="transmembrane region" description="Helical" evidence="2">
    <location>
        <begin position="306"/>
        <end position="325"/>
    </location>
</feature>
<evidence type="ECO:0000313" key="4">
    <source>
        <dbReference type="Proteomes" id="UP000565441"/>
    </source>
</evidence>
<evidence type="ECO:0000313" key="3">
    <source>
        <dbReference type="EMBL" id="KAF5383234.1"/>
    </source>
</evidence>
<dbReference type="EMBL" id="JAACJP010000007">
    <property type="protein sequence ID" value="KAF5383234.1"/>
    <property type="molecule type" value="Genomic_DNA"/>
</dbReference>
<organism evidence="3 4">
    <name type="scientific">Tricholomella constricta</name>
    <dbReference type="NCBI Taxonomy" id="117010"/>
    <lineage>
        <taxon>Eukaryota</taxon>
        <taxon>Fungi</taxon>
        <taxon>Dikarya</taxon>
        <taxon>Basidiomycota</taxon>
        <taxon>Agaricomycotina</taxon>
        <taxon>Agaricomycetes</taxon>
        <taxon>Agaricomycetidae</taxon>
        <taxon>Agaricales</taxon>
        <taxon>Tricholomatineae</taxon>
        <taxon>Lyophyllaceae</taxon>
        <taxon>Tricholomella</taxon>
    </lineage>
</organism>
<sequence length="359" mass="40153">MSCGRFGGRFGGTRCTVRQAGYKAYMHAYCLVGHICQWTVRTVCFCWMLSTERRAQQQSMRQLAASLEALQTELHTFLSAHTQRLLALQESFLPANSRPIATQRPVSTATNRDSGHFDLLSSVKSIPPEPPLASASIDVHVSNLKDFLNSQIRSIGMLRDTLPQPDGKSPSKPVTAPEPESAKKFEALGSQFNMIVVISTFTASLIISYLSLVKSIVNDNHAVAFDIGMFLSYFAMNIHFGNIIVAGRGSALTSQLPVDDAPGYDLKYFHHYLELCEQLQFFATIVFLAAVTQLTFFVFHDITLPLILLGVSAFSSLVVFWIAYWKVSITLRNLKFIIRRVRGLRIWSMSYLHRRSASS</sequence>
<keyword evidence="4" id="KW-1185">Reference proteome</keyword>
<dbReference type="AlphaFoldDB" id="A0A8H5HH54"/>
<keyword evidence="2" id="KW-0812">Transmembrane</keyword>
<protein>
    <submittedName>
        <fullName evidence="3">Uncharacterized protein</fullName>
    </submittedName>
</protein>
<dbReference type="Proteomes" id="UP000565441">
    <property type="component" value="Unassembled WGS sequence"/>
</dbReference>
<comment type="caution">
    <text evidence="3">The sequence shown here is derived from an EMBL/GenBank/DDBJ whole genome shotgun (WGS) entry which is preliminary data.</text>
</comment>
<reference evidence="3 4" key="1">
    <citation type="journal article" date="2020" name="ISME J.">
        <title>Uncovering the hidden diversity of litter-decomposition mechanisms in mushroom-forming fungi.</title>
        <authorList>
            <person name="Floudas D."/>
            <person name="Bentzer J."/>
            <person name="Ahren D."/>
            <person name="Johansson T."/>
            <person name="Persson P."/>
            <person name="Tunlid A."/>
        </authorList>
    </citation>
    <scope>NUCLEOTIDE SEQUENCE [LARGE SCALE GENOMIC DNA]</scope>
    <source>
        <strain evidence="3 4">CBS 661.87</strain>
    </source>
</reference>
<keyword evidence="2" id="KW-1133">Transmembrane helix</keyword>
<evidence type="ECO:0000256" key="2">
    <source>
        <dbReference type="SAM" id="Phobius"/>
    </source>
</evidence>
<name>A0A8H5HH54_9AGAR</name>
<feature type="region of interest" description="Disordered" evidence="1">
    <location>
        <begin position="159"/>
        <end position="179"/>
    </location>
</feature>
<evidence type="ECO:0000256" key="1">
    <source>
        <dbReference type="SAM" id="MobiDB-lite"/>
    </source>
</evidence>
<keyword evidence="2" id="KW-0472">Membrane</keyword>
<feature type="transmembrane region" description="Helical" evidence="2">
    <location>
        <begin position="192"/>
        <end position="210"/>
    </location>
</feature>